<keyword evidence="5" id="KW-0843">Virulence</keyword>
<evidence type="ECO:0000256" key="6">
    <source>
        <dbReference type="PROSITE-ProRule" id="PRU01398"/>
    </source>
</evidence>
<dbReference type="GO" id="GO:0016567">
    <property type="term" value="P:protein ubiquitination"/>
    <property type="evidence" value="ECO:0007669"/>
    <property type="project" value="InterPro"/>
</dbReference>
<dbReference type="EC" id="2.3.2.27" evidence="2"/>
<dbReference type="InterPro" id="IPR046673">
    <property type="entry name" value="ToxA_N"/>
</dbReference>
<evidence type="ECO:0000256" key="3">
    <source>
        <dbReference type="ARBA" id="ARBA00022614"/>
    </source>
</evidence>
<dbReference type="Proteomes" id="UP000545074">
    <property type="component" value="Unassembled WGS sequence"/>
</dbReference>
<dbReference type="InterPro" id="IPR001611">
    <property type="entry name" value="Leu-rich_rpt"/>
</dbReference>
<keyword evidence="6" id="KW-0964">Secreted</keyword>
<dbReference type="SMART" id="SM00369">
    <property type="entry name" value="LRR_TYP"/>
    <property type="match status" value="3"/>
</dbReference>
<proteinExistence type="inferred from homology"/>
<keyword evidence="6" id="KW-0833">Ubl conjugation pathway</keyword>
<keyword evidence="4" id="KW-0677">Repeat</keyword>
<evidence type="ECO:0000256" key="5">
    <source>
        <dbReference type="ARBA" id="ARBA00023026"/>
    </source>
</evidence>
<dbReference type="Gene3D" id="3.80.10.10">
    <property type="entry name" value="Ribonuclease Inhibitor"/>
    <property type="match status" value="2"/>
</dbReference>
<keyword evidence="6" id="KW-0808">Transferase</keyword>
<organism evidence="8 9">
    <name type="scientific">Pseudomonas juntendi</name>
    <dbReference type="NCBI Taxonomy" id="2666183"/>
    <lineage>
        <taxon>Bacteria</taxon>
        <taxon>Pseudomonadati</taxon>
        <taxon>Pseudomonadota</taxon>
        <taxon>Gammaproteobacteria</taxon>
        <taxon>Pseudomonadales</taxon>
        <taxon>Pseudomonadaceae</taxon>
        <taxon>Pseudomonas</taxon>
    </lineage>
</organism>
<evidence type="ECO:0000259" key="7">
    <source>
        <dbReference type="PROSITE" id="PS52053"/>
    </source>
</evidence>
<feature type="domain" description="NEL" evidence="7">
    <location>
        <begin position="1540"/>
        <end position="1817"/>
    </location>
</feature>
<keyword evidence="6" id="KW-0832">Ubl conjugation</keyword>
<evidence type="ECO:0000256" key="2">
    <source>
        <dbReference type="ARBA" id="ARBA00012483"/>
    </source>
</evidence>
<sequence>MIDSTKPAACEPDFYHQLVSSKLPAWVVDARPEQRRQLRQAASQRDPRLERACLAHPTVAKALVQTYGQHVQAEANLSALLATLPDLQRYATELLSTAVSQRLGTTLDVERTYLMNLNRAAALTEALSSPGGDPFVTSSRALKLATQPLLHCALQNFEAFEAQPDGLRAGGHASAILDSNDVGLASQAVPLPIVAEAFAALARELDIGGKYQRLLDALDPPAEQPNAPAIAGVFKAAERTTFELQVHHACLLGRIDTALHATLLKLATEPKVEHDGRPVLCAGIELLHVPLTGAMAIGLDARRPVGAGRFPPGPVYPYAGWVVLYLPGMPEPLTQHASRADAEAFLREQLPAFRRPECQRLLPDRHKRHFLERIANAQVRLHVQPFTRPCLDELACQRQKRLRDDGLFHAVPTAMQNGKTAQRHLDYFKALAFVSLNVATLFIPPLGAAMLGVTALQLANETFEGIDSWLDGDRQQAFDYLMDVIDNVVIMAALAAAGGGQATPVVERIPVETPSFIEELQPIDLADGGQRLWHADLAPFAHDRVLPGGLEADESGLLHYGGKTWLPVENRVYSVTRAATGYRLEHPTRPAGYQAKALHNGAGAWLLESEQPQSWDGARLLRRLGHLSGSFDEATLQRILHVCDIHEDTLRHCLAHNRRLPALLEDTLQRFKLDAHIRQLPDQSAWPAAFTTAYARIASPLPANGEVIRRVYPSLPAPIIDELVRNASAIDLQALGAGKVPLHLAEEIRAYQQHVRLARAYEGLYLAGAQSWDSDRLIMQTLPHLPGWPADTRLRLLQRSHWPDQDHAIGAQGSSPWATITHSPAGYIVHAQGEPGAVVRRYPQLFSALHAALPDAMQGLGVTSGEALQHLLQQSPLLPRPALRDALGMQPPRPGYRSPMRLADGRVGYRLSSGDDQSQGSMRQHLLSTLRATGIPERTGRPAEQVLMSLAANGRSRLQILEYLTTLMEQRNALQRSLDDWSEAISPASDQAARTYDTLREAIMQHWYDTALEDDAALGAELRVQGVPLTDIPLTLPDFFYRRVRSLHLLDLPSGTLAGWGQSERLMQRLLRLMPGLEALEISRPYNPRATPSLLLPSVPTITSTLPNLRRLAMTNQNLAFSNSHLGELAGHARLAHLDLSGNRLQQGIDRASFHWFTLDYLGLNRMQLSQWPTGIDSETLSRIGHLSLQDNNLTSLPAFLLGETPLQRAPVISLQGNPINETHLQRLLLNERPETAQVTVDQPPALNQRLERLRSERQLMRDAIDGWVHASSSSNPLTQAALTDRQRMAAAINAFWERQEQGQQYLRLQLEDVAIEHFPRRLPAFFGERVHAMTLTRLSGTSAQLSELLARFPNITRLTIDAHQSATPALASALPRLPRLTYLEFRNMGLEVDQAMLETFAELEHLTSLDLSGNRVGSITQVPARLSANLTSLELTNMNLHAWPDWCDALLPLELLDLSSNNITQLPEHILSNLNNAMPISSISLFDNPLPDATILRVRAYSDSQRSYSFALDIPDNLMLVNSSSEGSLDHPHFPLQGDDTPRLEDWLLGDEAQNEALRSCWQQLEGSDLLRLAGRLHNAAPFVDPTTRGDFCARVRLMLVAAAANQDERPIMESIAAAALPDPETGSQTCHDGALQEFNNIELYLMANRLLIDAGDTLHSLHQRLLRLFRVDQLEKLAATRTGSGDLVSVRLAYRRELARELDLPIADSMRFRGAANLARGELSRVLESVRQSEHSEVFIDYLLANSGWAQRLRGEHAPRFAQIEARYRQRVLELSGSEHPLHEEVALQQGLWEDKHQEELALLRELTLTFVGNS</sequence>
<dbReference type="SUPFAM" id="SSF52047">
    <property type="entry name" value="RNI-like"/>
    <property type="match status" value="1"/>
</dbReference>
<dbReference type="SUPFAM" id="SSF52058">
    <property type="entry name" value="L domain-like"/>
    <property type="match status" value="1"/>
</dbReference>
<accession>A0A7W2KGB5</accession>
<evidence type="ECO:0000313" key="8">
    <source>
        <dbReference type="EMBL" id="MBA6097850.1"/>
    </source>
</evidence>
<dbReference type="Pfam" id="PF20178">
    <property type="entry name" value="ToxA_N"/>
    <property type="match status" value="1"/>
</dbReference>
<comment type="catalytic activity">
    <reaction evidence="1">
        <text>S-ubiquitinyl-[E2 ubiquitin-conjugating enzyme]-L-cysteine + [acceptor protein]-L-lysine = [E2 ubiquitin-conjugating enzyme]-L-cysteine + N(6)-ubiquitinyl-[acceptor protein]-L-lysine.</text>
        <dbReference type="EC" id="2.3.2.27"/>
    </reaction>
</comment>
<dbReference type="PANTHER" id="PTHR48057">
    <property type="entry name" value="LEUCINE-RICH REPEAT SERINE/THREONINE-PROTEIN KINASE 1"/>
    <property type="match status" value="1"/>
</dbReference>
<dbReference type="RefSeq" id="WP_182389462.1">
    <property type="nucleotide sequence ID" value="NZ_JACGCX010000006.1"/>
</dbReference>
<dbReference type="PROSITE" id="PS51450">
    <property type="entry name" value="LRR"/>
    <property type="match status" value="2"/>
</dbReference>
<evidence type="ECO:0000256" key="4">
    <source>
        <dbReference type="ARBA" id="ARBA00022737"/>
    </source>
</evidence>
<comment type="PTM">
    <text evidence="6">Ubiquitinated in the presence of host E1 ubiquitin-activating enzyme, E2 ubiquitin-conjugating enzyme and ubiquitin.</text>
</comment>
<evidence type="ECO:0000256" key="1">
    <source>
        <dbReference type="ARBA" id="ARBA00000900"/>
    </source>
</evidence>
<comment type="similarity">
    <text evidence="6">Belongs to the LRR-containing bacterial E3 ligase family.</text>
</comment>
<gene>
    <name evidence="8" type="ORF">H4C80_12035</name>
</gene>
<dbReference type="EMBL" id="JACGCX010000006">
    <property type="protein sequence ID" value="MBA6097850.1"/>
    <property type="molecule type" value="Genomic_DNA"/>
</dbReference>
<protein>
    <recommendedName>
        <fullName evidence="2">RING-type E3 ubiquitin transferase</fullName>
        <ecNumber evidence="2">2.3.2.27</ecNumber>
    </recommendedName>
</protein>
<dbReference type="Gene3D" id="1.20.58.360">
    <property type="entry name" value="Shigella T3SS effector IpaH defines"/>
    <property type="match status" value="1"/>
</dbReference>
<keyword evidence="3" id="KW-0433">Leucine-rich repeat</keyword>
<dbReference type="InterPro" id="IPR032675">
    <property type="entry name" value="LRR_dom_sf"/>
</dbReference>
<dbReference type="InterPro" id="IPR029487">
    <property type="entry name" value="NEL_dom"/>
</dbReference>
<dbReference type="PROSITE" id="PS52053">
    <property type="entry name" value="NEL"/>
    <property type="match status" value="1"/>
</dbReference>
<dbReference type="InterPro" id="IPR003591">
    <property type="entry name" value="Leu-rich_rpt_typical-subtyp"/>
</dbReference>
<dbReference type="GO" id="GO:0005576">
    <property type="term" value="C:extracellular region"/>
    <property type="evidence" value="ECO:0007669"/>
    <property type="project" value="UniProtKB-UniRule"/>
</dbReference>
<feature type="active site" description="Glycyl thioester intermediate" evidence="6">
    <location>
        <position position="1632"/>
    </location>
</feature>
<dbReference type="GO" id="GO:0061630">
    <property type="term" value="F:ubiquitin protein ligase activity"/>
    <property type="evidence" value="ECO:0007669"/>
    <property type="project" value="UniProtKB-EC"/>
</dbReference>
<evidence type="ECO:0000313" key="9">
    <source>
        <dbReference type="Proteomes" id="UP000545074"/>
    </source>
</evidence>
<comment type="caution">
    <text evidence="8">The sequence shown here is derived from an EMBL/GenBank/DDBJ whole genome shotgun (WGS) entry which is preliminary data.</text>
</comment>
<name>A0A7W2KGB5_9PSED</name>
<dbReference type="Pfam" id="PF14496">
    <property type="entry name" value="NEL"/>
    <property type="match status" value="1"/>
</dbReference>
<keyword evidence="6" id="KW-1035">Host cytoplasm</keyword>
<dbReference type="InterPro" id="IPR052595">
    <property type="entry name" value="LRRC69/RLP"/>
</dbReference>
<reference evidence="8 9" key="1">
    <citation type="submission" date="2020-07" db="EMBL/GenBank/DDBJ databases">
        <title>Diversity of carbapenemase encoding genes among Pseudomonas putida group clinical isolates in a tertiary Brazilian hospital.</title>
        <authorList>
            <person name="Alberto-Lei F."/>
            <person name="Nodari C.S."/>
            <person name="Streling A.P."/>
            <person name="Paulino J.T."/>
            <person name="Bessa-Neto F.O."/>
            <person name="Cayo R."/>
            <person name="Gales A.C."/>
        </authorList>
    </citation>
    <scope>NUCLEOTIDE SEQUENCE [LARGE SCALE GENOMIC DNA]</scope>
    <source>
        <strain evidence="8 9">12815</strain>
    </source>
</reference>